<feature type="transmembrane region" description="Helical" evidence="1">
    <location>
        <begin position="104"/>
        <end position="129"/>
    </location>
</feature>
<keyword evidence="1" id="KW-0812">Transmembrane</keyword>
<name>A0A4R4T5I1_9ACTN</name>
<keyword evidence="1" id="KW-0472">Membrane</keyword>
<reference evidence="2 3" key="1">
    <citation type="submission" date="2019-03" db="EMBL/GenBank/DDBJ databases">
        <title>Draft genome sequences of novel Actinobacteria.</title>
        <authorList>
            <person name="Sahin N."/>
            <person name="Ay H."/>
            <person name="Saygin H."/>
        </authorList>
    </citation>
    <scope>NUCLEOTIDE SEQUENCE [LARGE SCALE GENOMIC DNA]</scope>
    <source>
        <strain evidence="2 3">DSM 41900</strain>
    </source>
</reference>
<proteinExistence type="predicted"/>
<evidence type="ECO:0000313" key="3">
    <source>
        <dbReference type="Proteomes" id="UP000295345"/>
    </source>
</evidence>
<dbReference type="AlphaFoldDB" id="A0A4R4T5I1"/>
<feature type="transmembrane region" description="Helical" evidence="1">
    <location>
        <begin position="169"/>
        <end position="187"/>
    </location>
</feature>
<dbReference type="RefSeq" id="WP_132820396.1">
    <property type="nucleotide sequence ID" value="NZ_SMKI01000313.1"/>
</dbReference>
<dbReference type="OrthoDB" id="3432393at2"/>
<gene>
    <name evidence="2" type="ORF">E1283_24965</name>
</gene>
<keyword evidence="1" id="KW-1133">Transmembrane helix</keyword>
<feature type="transmembrane region" description="Helical" evidence="1">
    <location>
        <begin position="61"/>
        <end position="83"/>
    </location>
</feature>
<dbReference type="EMBL" id="SMKI01000313">
    <property type="protein sequence ID" value="TDC70262.1"/>
    <property type="molecule type" value="Genomic_DNA"/>
</dbReference>
<accession>A0A4R4T5I1</accession>
<feature type="transmembrane region" description="Helical" evidence="1">
    <location>
        <begin position="141"/>
        <end position="162"/>
    </location>
</feature>
<feature type="transmembrane region" description="Helical" evidence="1">
    <location>
        <begin position="20"/>
        <end position="41"/>
    </location>
</feature>
<evidence type="ECO:0000313" key="2">
    <source>
        <dbReference type="EMBL" id="TDC70262.1"/>
    </source>
</evidence>
<sequence>MRGAIAFEWTKLWSVRSTWWSLAAAGLLTAAASVVVGMSAFASAENGFDTARPAPHAVADALMVAQLAVVVLATLAVTGEYASGSIRTTLQSVPVRWRLLLGKAAVAAAVAAALGVLLGILGTACAAPVMREYGEFTAADAAVAAAGAGGYLAALALLSTGIGTMLRSAAGAITGLVLLQLAVPQLLRAIGARWLESVADHLPSSAGVVLITRDHEPYGAGIAIAVLLAWSVAALAAGYVVLRARDA</sequence>
<organism evidence="2 3">
    <name type="scientific">Streptomyces hainanensis</name>
    <dbReference type="NCBI Taxonomy" id="402648"/>
    <lineage>
        <taxon>Bacteria</taxon>
        <taxon>Bacillati</taxon>
        <taxon>Actinomycetota</taxon>
        <taxon>Actinomycetes</taxon>
        <taxon>Kitasatosporales</taxon>
        <taxon>Streptomycetaceae</taxon>
        <taxon>Streptomyces</taxon>
    </lineage>
</organism>
<comment type="caution">
    <text evidence="2">The sequence shown here is derived from an EMBL/GenBank/DDBJ whole genome shotgun (WGS) entry which is preliminary data.</text>
</comment>
<keyword evidence="3" id="KW-1185">Reference proteome</keyword>
<protein>
    <submittedName>
        <fullName evidence="2">ABC transporter</fullName>
    </submittedName>
</protein>
<evidence type="ECO:0000256" key="1">
    <source>
        <dbReference type="SAM" id="Phobius"/>
    </source>
</evidence>
<feature type="transmembrane region" description="Helical" evidence="1">
    <location>
        <begin position="218"/>
        <end position="242"/>
    </location>
</feature>
<dbReference type="Proteomes" id="UP000295345">
    <property type="component" value="Unassembled WGS sequence"/>
</dbReference>